<evidence type="ECO:0000256" key="2">
    <source>
        <dbReference type="SAM" id="Phobius"/>
    </source>
</evidence>
<feature type="transmembrane region" description="Helical" evidence="2">
    <location>
        <begin position="6"/>
        <end position="26"/>
    </location>
</feature>
<dbReference type="PANTHER" id="PTHR37947">
    <property type="entry name" value="BLL2462 PROTEIN"/>
    <property type="match status" value="1"/>
</dbReference>
<dbReference type="SUPFAM" id="SSF53300">
    <property type="entry name" value="vWA-like"/>
    <property type="match status" value="1"/>
</dbReference>
<dbReference type="Gene3D" id="3.40.50.410">
    <property type="entry name" value="von Willebrand factor, type A domain"/>
    <property type="match status" value="1"/>
</dbReference>
<protein>
    <recommendedName>
        <fullName evidence="5">VWA domain-containing protein</fullName>
    </recommendedName>
</protein>
<evidence type="ECO:0000256" key="1">
    <source>
        <dbReference type="SAM" id="MobiDB-lite"/>
    </source>
</evidence>
<dbReference type="Proteomes" id="UP000676169">
    <property type="component" value="Chromosome"/>
</dbReference>
<dbReference type="RefSeq" id="WP_211631497.1">
    <property type="nucleotide sequence ID" value="NZ_CP073100.1"/>
</dbReference>
<proteinExistence type="predicted"/>
<keyword evidence="2" id="KW-0472">Membrane</keyword>
<dbReference type="InterPro" id="IPR029062">
    <property type="entry name" value="Class_I_gatase-like"/>
</dbReference>
<accession>A0A975IZS7</accession>
<dbReference type="EMBL" id="CP073100">
    <property type="protein sequence ID" value="QUE51358.1"/>
    <property type="molecule type" value="Genomic_DNA"/>
</dbReference>
<name>A0A975IZS7_9BACT</name>
<evidence type="ECO:0000313" key="3">
    <source>
        <dbReference type="EMBL" id="QUE51358.1"/>
    </source>
</evidence>
<dbReference type="Gene3D" id="3.40.50.880">
    <property type="match status" value="1"/>
</dbReference>
<reference evidence="3" key="1">
    <citation type="submission" date="2021-04" db="EMBL/GenBank/DDBJ databases">
        <title>Luteolibacter sp. 32A isolated from the skin of an Anderson's salamander (Ambystoma andersonii).</title>
        <authorList>
            <person name="Spergser J."/>
            <person name="Busse H.-J."/>
        </authorList>
    </citation>
    <scope>NUCLEOTIDE SEQUENCE</scope>
    <source>
        <strain evidence="3">32A</strain>
    </source>
</reference>
<dbReference type="SUPFAM" id="SSF52317">
    <property type="entry name" value="Class I glutamine amidotransferase-like"/>
    <property type="match status" value="1"/>
</dbReference>
<keyword evidence="2" id="KW-1133">Transmembrane helix</keyword>
<evidence type="ECO:0008006" key="5">
    <source>
        <dbReference type="Google" id="ProtNLM"/>
    </source>
</evidence>
<sequence length="734" mass="78372">MNPPFPLPWLLLLLVVGGMVGMAASWRSTRGLTGSRRGLLLGLRGAALCGLAVILLNPGRWVRPTDHTQRPWIVLTDTSSSMARASGAGTRYSLARDFANKAAKEAKATGLPVRLQAFDDSLHPAADTLPDRAEGKASNILHAIETAFQESSAAGEAPAGMLVISDGRQTGQAAAGTMEALALRARAREVPVHTLAIGANDPVADLSLRAARPTLHVFAGQSVRVPVVLESTGLGALRSTVILNGADGKELARQTIDLTEGKPGLVTFEIPAPATNARWSITTAEQEGEARPGNNQAAVTVRVLTSKTRVFLAEGAPYWDSKFLAQLLRQQKHMDVHSVHRLSDQRYFRIDSGQAAPTETSQAIFPESADELARYDLIVFGRNIDSFLTPARLDALRAYVRDHGGAVLFSRGKPTGTEVAGLDTLEPVAWANTVTADFRFAPNAEGEAAGLFGEALPAANASVWNSLPRLKDGRSVAAVKPFTRILADGIGEQGGKFPVLLVRRYGQGVTGLVNGDGLWKWDFYPEARELGNMYEDYWTQLIQWMASYSEFLPGQDFSLHLASSQGDAGKPVAVSIAYRGPLPAPAPVLRLSGPDGGTTEVTPAAITDPSGRPRWQATLTPSAAGVWHVALVDSRPQAPPAPEVELTVPAPPAEGDDLSPDPAFLAALSTNTGGQSIDPTRFDTFLREHLHTAPPSTIESGAVWQPAWNHALFALGLAILPATEWFLRRRQGLA</sequence>
<keyword evidence="2" id="KW-0812">Transmembrane</keyword>
<feature type="transmembrane region" description="Helical" evidence="2">
    <location>
        <begin position="38"/>
        <end position="56"/>
    </location>
</feature>
<dbReference type="AlphaFoldDB" id="A0A975IZS7"/>
<dbReference type="KEGG" id="lamb:KBB96_00305"/>
<evidence type="ECO:0000313" key="4">
    <source>
        <dbReference type="Proteomes" id="UP000676169"/>
    </source>
</evidence>
<gene>
    <name evidence="3" type="ORF">KBB96_00305</name>
</gene>
<feature type="region of interest" description="Disordered" evidence="1">
    <location>
        <begin position="637"/>
        <end position="656"/>
    </location>
</feature>
<keyword evidence="4" id="KW-1185">Reference proteome</keyword>
<dbReference type="InterPro" id="IPR036465">
    <property type="entry name" value="vWFA_dom_sf"/>
</dbReference>
<organism evidence="3 4">
    <name type="scientific">Luteolibacter ambystomatis</name>
    <dbReference type="NCBI Taxonomy" id="2824561"/>
    <lineage>
        <taxon>Bacteria</taxon>
        <taxon>Pseudomonadati</taxon>
        <taxon>Verrucomicrobiota</taxon>
        <taxon>Verrucomicrobiia</taxon>
        <taxon>Verrucomicrobiales</taxon>
        <taxon>Verrucomicrobiaceae</taxon>
        <taxon>Luteolibacter</taxon>
    </lineage>
</organism>
<dbReference type="PANTHER" id="PTHR37947:SF1">
    <property type="entry name" value="BLL2462 PROTEIN"/>
    <property type="match status" value="1"/>
</dbReference>